<dbReference type="InterPro" id="IPR000506">
    <property type="entry name" value="KARI_C"/>
</dbReference>
<dbReference type="Proteomes" id="UP000281474">
    <property type="component" value="Unassembled WGS sequence"/>
</dbReference>
<dbReference type="NCBIfam" id="NF003557">
    <property type="entry name" value="PRK05225.1"/>
    <property type="match status" value="1"/>
</dbReference>
<comment type="caution">
    <text evidence="14">The sequence shown here is derived from an EMBL/GenBank/DDBJ whole genome shotgun (WGS) entry which is preliminary data.</text>
</comment>
<evidence type="ECO:0000256" key="1">
    <source>
        <dbReference type="ARBA" id="ARBA00004864"/>
    </source>
</evidence>
<dbReference type="InterPro" id="IPR008927">
    <property type="entry name" value="6-PGluconate_DH-like_C_sf"/>
</dbReference>
<comment type="pathway">
    <text evidence="1 10">Amino-acid biosynthesis; L-valine biosynthesis; L-valine from pyruvate: step 2/4.</text>
</comment>
<comment type="cofactor">
    <cofactor evidence="10">
        <name>Mg(2+)</name>
        <dbReference type="ChEBI" id="CHEBI:18420"/>
    </cofactor>
    <text evidence="10">Binds 2 magnesium ions per subunit.</text>
</comment>
<keyword evidence="10" id="KW-0521">NADP</keyword>
<evidence type="ECO:0000256" key="8">
    <source>
        <dbReference type="ARBA" id="ARBA00023304"/>
    </source>
</evidence>
<feature type="binding site" evidence="10">
    <location>
        <begin position="45"/>
        <end position="48"/>
    </location>
    <ligand>
        <name>NADP(+)</name>
        <dbReference type="ChEBI" id="CHEBI:58349"/>
    </ligand>
</feature>
<dbReference type="Pfam" id="PF07991">
    <property type="entry name" value="KARI_N"/>
    <property type="match status" value="1"/>
</dbReference>
<dbReference type="HAMAP" id="MF_00435">
    <property type="entry name" value="IlvC"/>
    <property type="match status" value="1"/>
</dbReference>
<feature type="binding site" evidence="10">
    <location>
        <position position="76"/>
    </location>
    <ligand>
        <name>NADP(+)</name>
        <dbReference type="ChEBI" id="CHEBI:58349"/>
    </ligand>
</feature>
<organism evidence="14 15">
    <name type="scientific">Parashewanella curva</name>
    <dbReference type="NCBI Taxonomy" id="2338552"/>
    <lineage>
        <taxon>Bacteria</taxon>
        <taxon>Pseudomonadati</taxon>
        <taxon>Pseudomonadota</taxon>
        <taxon>Gammaproteobacteria</taxon>
        <taxon>Alteromonadales</taxon>
        <taxon>Shewanellaceae</taxon>
        <taxon>Parashewanella</taxon>
    </lineage>
</organism>
<comment type="function">
    <text evidence="10">Involved in the biosynthesis of branched-chain amino acids (BCAA). Catalyzes an alkyl-migration followed by a ketol-acid reduction of (S)-2-acetolactate (S2AL) to yield (R)-2,3-dihydroxy-isovalerate. In the isomerase reaction, S2AL is rearranged via a Mg-dependent methyl migration to produce 3-hydroxy-3-methyl-2-ketobutyrate (HMKB). In the reductase reaction, this 2-ketoacid undergoes a metal-dependent reduction by NADPH to yield (R)-2,3-dihydroxy-isovalerate.</text>
</comment>
<dbReference type="UniPathway" id="UPA00047">
    <property type="reaction ID" value="UER00056"/>
</dbReference>
<dbReference type="SUPFAM" id="SSF48179">
    <property type="entry name" value="6-phosphogluconate dehydrogenase C-terminal domain-like"/>
    <property type="match status" value="2"/>
</dbReference>
<evidence type="ECO:0000256" key="2">
    <source>
        <dbReference type="ARBA" id="ARBA00004885"/>
    </source>
</evidence>
<dbReference type="UniPathway" id="UPA00049">
    <property type="reaction ID" value="UER00060"/>
</dbReference>
<dbReference type="NCBIfam" id="TIGR00465">
    <property type="entry name" value="ilvC"/>
    <property type="match status" value="1"/>
</dbReference>
<evidence type="ECO:0000256" key="11">
    <source>
        <dbReference type="PROSITE-ProRule" id="PRU01198"/>
    </source>
</evidence>
<dbReference type="GO" id="GO:0004455">
    <property type="term" value="F:ketol-acid reductoisomerase activity"/>
    <property type="evidence" value="ECO:0007669"/>
    <property type="project" value="UniProtKB-UniRule"/>
</dbReference>
<dbReference type="InterPro" id="IPR013023">
    <property type="entry name" value="KARI"/>
</dbReference>
<dbReference type="GO" id="GO:0009099">
    <property type="term" value="P:L-valine biosynthetic process"/>
    <property type="evidence" value="ECO:0007669"/>
    <property type="project" value="UniProtKB-UniRule"/>
</dbReference>
<gene>
    <name evidence="10" type="primary">ilvC</name>
    <name evidence="14" type="ORF">D5018_07175</name>
</gene>
<evidence type="ECO:0000256" key="9">
    <source>
        <dbReference type="ARBA" id="ARBA00049021"/>
    </source>
</evidence>
<comment type="similarity">
    <text evidence="3 10 11">Belongs to the ketol-acid reductoisomerase family.</text>
</comment>
<feature type="binding site" evidence="10">
    <location>
        <position position="158"/>
    </location>
    <ligand>
        <name>NADP(+)</name>
        <dbReference type="ChEBI" id="CHEBI:58349"/>
    </ligand>
</feature>
<dbReference type="GO" id="GO:0009097">
    <property type="term" value="P:isoleucine biosynthetic process"/>
    <property type="evidence" value="ECO:0007669"/>
    <property type="project" value="UniProtKB-UniRule"/>
</dbReference>
<dbReference type="AlphaFoldDB" id="A0A3L8PYK8"/>
<evidence type="ECO:0000256" key="6">
    <source>
        <dbReference type="ARBA" id="ARBA00022842"/>
    </source>
</evidence>
<keyword evidence="4 10" id="KW-0028">Amino-acid biosynthesis</keyword>
<feature type="binding site" evidence="10 11">
    <location>
        <position position="393"/>
    </location>
    <ligand>
        <name>Mg(2+)</name>
        <dbReference type="ChEBI" id="CHEBI:18420"/>
        <label>2</label>
    </ligand>
</feature>
<evidence type="ECO:0000313" key="14">
    <source>
        <dbReference type="EMBL" id="RLV60431.1"/>
    </source>
</evidence>
<dbReference type="EMBL" id="QZEI01000016">
    <property type="protein sequence ID" value="RLV60431.1"/>
    <property type="molecule type" value="Genomic_DNA"/>
</dbReference>
<dbReference type="PANTHER" id="PTHR21371">
    <property type="entry name" value="KETOL-ACID REDUCTOISOMERASE, MITOCHONDRIAL"/>
    <property type="match status" value="1"/>
</dbReference>
<feature type="binding site" evidence="10">
    <location>
        <position position="78"/>
    </location>
    <ligand>
        <name>NADP(+)</name>
        <dbReference type="ChEBI" id="CHEBI:58349"/>
    </ligand>
</feature>
<evidence type="ECO:0000256" key="3">
    <source>
        <dbReference type="ARBA" id="ARBA00010318"/>
    </source>
</evidence>
<keyword evidence="5 10" id="KW-0479">Metal-binding</keyword>
<accession>A0A3L8PYK8</accession>
<dbReference type="OrthoDB" id="9804088at2"/>
<dbReference type="InterPro" id="IPR036291">
    <property type="entry name" value="NAD(P)-bd_dom_sf"/>
</dbReference>
<keyword evidence="6 10" id="KW-0460">Magnesium</keyword>
<sequence length="491" mass="54124">MTNYFNTLTLRQQLQQLGVCQFLNASEFSNGIEKLNGKKIVIVGCGAQGLNQGLNMKDSGLDVSYALRPEAIEEKRASYLNATENGFVVGTYEELIPQADVVINLTPDKQHTNAVTAVMPLMKQGATLSYSHGFNIVEEGMQIREDITVIMVAPKSPGSEVREEYKRGFGVPTLIAIHPENDPQGEGLALAKAYAVAIGSDKAGVLLSSFVAEVKSDLMGEQTILCGLLQTGSVLAFNKMIEQGINTGFASKLIQHGWEVITEALKHGGITHMMDRLSNPAKIEAFRLSEELKQIMRPLFEQHMDDIMSGAFSSGMMADWKENDQKLLTWRAATAETAFEQSVATEDFIEEQDYFDHALLLVAFVKSGVELAYETMVDAGIKEESAYYESLHELPLIANTVARKKLYEMNRIISDTAEYGCYLFDNACRPLLESFMSGVNTQVIGQNYNDTVGKQIDNKELIEINEAIRSHSIEAVGKELRASMTAMAALV</sequence>
<feature type="binding site" evidence="10 11">
    <location>
        <position position="217"/>
    </location>
    <ligand>
        <name>Mg(2+)</name>
        <dbReference type="ChEBI" id="CHEBI:18420"/>
        <label>2</label>
    </ligand>
</feature>
<comment type="caution">
    <text evidence="11">Lacks conserved residue(s) required for the propagation of feature annotation.</text>
</comment>
<feature type="binding site" evidence="10 11">
    <location>
        <position position="217"/>
    </location>
    <ligand>
        <name>Mg(2+)</name>
        <dbReference type="ChEBI" id="CHEBI:18420"/>
        <label>1</label>
    </ligand>
</feature>
<dbReference type="InterPro" id="IPR013116">
    <property type="entry name" value="KARI_N"/>
</dbReference>
<dbReference type="PROSITE" id="PS51850">
    <property type="entry name" value="KARI_N"/>
    <property type="match status" value="1"/>
</dbReference>
<feature type="domain" description="KARI C-terminal knotted" evidence="13">
    <location>
        <begin position="354"/>
        <end position="487"/>
    </location>
</feature>
<feature type="binding site" evidence="10 11">
    <location>
        <position position="221"/>
    </location>
    <ligand>
        <name>Mg(2+)</name>
        <dbReference type="ChEBI" id="CHEBI:18420"/>
        <label>1</label>
    </ligand>
</feature>
<evidence type="ECO:0000256" key="7">
    <source>
        <dbReference type="ARBA" id="ARBA00023002"/>
    </source>
</evidence>
<keyword evidence="15" id="KW-1185">Reference proteome</keyword>
<protein>
    <recommendedName>
        <fullName evidence="10">Ketol-acid reductoisomerase (NADP(+))</fullName>
        <shortName evidence="10">KARI</shortName>
        <ecNumber evidence="10">1.1.1.86</ecNumber>
    </recommendedName>
    <alternativeName>
        <fullName evidence="10">Acetohydroxy-acid isomeroreductase</fullName>
        <shortName evidence="10">AHIR</shortName>
    </alternativeName>
    <alternativeName>
        <fullName evidence="10">Alpha-keto-beta-hydroxylacyl reductoisomerase</fullName>
    </alternativeName>
</protein>
<feature type="binding site" evidence="10 11">
    <location>
        <position position="389"/>
    </location>
    <ligand>
        <name>Mg(2+)</name>
        <dbReference type="ChEBI" id="CHEBI:18420"/>
        <label>2</label>
    </ligand>
</feature>
<evidence type="ECO:0000256" key="4">
    <source>
        <dbReference type="ARBA" id="ARBA00022605"/>
    </source>
</evidence>
<dbReference type="Gene3D" id="3.40.50.720">
    <property type="entry name" value="NAD(P)-binding Rossmann-like Domain"/>
    <property type="match status" value="1"/>
</dbReference>
<feature type="domain" description="KARI N-terminal Rossmann" evidence="12">
    <location>
        <begin position="17"/>
        <end position="208"/>
    </location>
</feature>
<keyword evidence="8 10" id="KW-0100">Branched-chain amino acid biosynthesis</keyword>
<comment type="catalytic activity">
    <reaction evidence="10">
        <text>(2R,3R)-2,3-dihydroxy-3-methylpentanoate + NADP(+) = (S)-2-ethyl-2-hydroxy-3-oxobutanoate + NADPH + H(+)</text>
        <dbReference type="Rhea" id="RHEA:13493"/>
        <dbReference type="ChEBI" id="CHEBI:15378"/>
        <dbReference type="ChEBI" id="CHEBI:49256"/>
        <dbReference type="ChEBI" id="CHEBI:49258"/>
        <dbReference type="ChEBI" id="CHEBI:57783"/>
        <dbReference type="ChEBI" id="CHEBI:58349"/>
        <dbReference type="EC" id="1.1.1.86"/>
    </reaction>
</comment>
<keyword evidence="14" id="KW-0413">Isomerase</keyword>
<dbReference type="Gene3D" id="1.10.1040.10">
    <property type="entry name" value="N-(1-d-carboxylethyl)-l-norvaline Dehydrogenase, domain 2"/>
    <property type="match status" value="1"/>
</dbReference>
<dbReference type="PANTHER" id="PTHR21371:SF1">
    <property type="entry name" value="KETOL-ACID REDUCTOISOMERASE, MITOCHONDRIAL"/>
    <property type="match status" value="1"/>
</dbReference>
<dbReference type="InterPro" id="IPR013328">
    <property type="entry name" value="6PGD_dom2"/>
</dbReference>
<feature type="binding site" evidence="10">
    <location>
        <begin position="108"/>
        <end position="110"/>
    </location>
    <ligand>
        <name>NADP(+)</name>
        <dbReference type="ChEBI" id="CHEBI:58349"/>
    </ligand>
</feature>
<proteinExistence type="inferred from homology"/>
<evidence type="ECO:0000256" key="10">
    <source>
        <dbReference type="HAMAP-Rule" id="MF_00435"/>
    </source>
</evidence>
<dbReference type="Pfam" id="PF01450">
    <property type="entry name" value="KARI_C"/>
    <property type="match status" value="2"/>
</dbReference>
<reference evidence="14 15" key="1">
    <citation type="submission" date="2018-09" db="EMBL/GenBank/DDBJ databases">
        <title>Phylogeny of the Shewanellaceae, and recommendation for two new genera, Pseudoshewanella and Parashewanella.</title>
        <authorList>
            <person name="Wang G."/>
        </authorList>
    </citation>
    <scope>NUCLEOTIDE SEQUENCE [LARGE SCALE GENOMIC DNA]</scope>
    <source>
        <strain evidence="14 15">C51</strain>
    </source>
</reference>
<dbReference type="EC" id="1.1.1.86" evidence="10"/>
<dbReference type="GO" id="GO:0016853">
    <property type="term" value="F:isomerase activity"/>
    <property type="evidence" value="ECO:0007669"/>
    <property type="project" value="UniProtKB-KW"/>
</dbReference>
<evidence type="ECO:0000313" key="15">
    <source>
        <dbReference type="Proteomes" id="UP000281474"/>
    </source>
</evidence>
<name>A0A3L8PYK8_9GAMM</name>
<dbReference type="SUPFAM" id="SSF51735">
    <property type="entry name" value="NAD(P)-binding Rossmann-fold domains"/>
    <property type="match status" value="1"/>
</dbReference>
<dbReference type="RefSeq" id="WP_121838328.1">
    <property type="nucleotide sequence ID" value="NZ_ML014765.1"/>
</dbReference>
<feature type="binding site" evidence="10">
    <location>
        <position position="68"/>
    </location>
    <ligand>
        <name>NADP(+)</name>
        <dbReference type="ChEBI" id="CHEBI:58349"/>
    </ligand>
</feature>
<feature type="binding site" evidence="11">
    <location>
        <position position="278"/>
    </location>
    <ligand>
        <name>substrate</name>
    </ligand>
</feature>
<feature type="active site" evidence="10">
    <location>
        <position position="132"/>
    </location>
</feature>
<keyword evidence="7 10" id="KW-0560">Oxidoreductase</keyword>
<feature type="binding site" evidence="10 11">
    <location>
        <position position="414"/>
    </location>
    <ligand>
        <name>substrate</name>
    </ligand>
</feature>
<evidence type="ECO:0000259" key="12">
    <source>
        <dbReference type="PROSITE" id="PS51850"/>
    </source>
</evidence>
<comment type="catalytic activity">
    <reaction evidence="9 10">
        <text>(2R)-2,3-dihydroxy-3-methylbutanoate + NADP(+) = (2S)-2-acetolactate + NADPH + H(+)</text>
        <dbReference type="Rhea" id="RHEA:22068"/>
        <dbReference type="ChEBI" id="CHEBI:15378"/>
        <dbReference type="ChEBI" id="CHEBI:49072"/>
        <dbReference type="ChEBI" id="CHEBI:57783"/>
        <dbReference type="ChEBI" id="CHEBI:58349"/>
        <dbReference type="ChEBI" id="CHEBI:58476"/>
        <dbReference type="EC" id="1.1.1.86"/>
    </reaction>
</comment>
<dbReference type="GO" id="GO:0005829">
    <property type="term" value="C:cytosol"/>
    <property type="evidence" value="ECO:0007669"/>
    <property type="project" value="TreeGrafter"/>
</dbReference>
<comment type="pathway">
    <text evidence="2 10">Amino-acid biosynthesis; L-isoleucine biosynthesis; L-isoleucine from 2-oxobutanoate: step 2/4.</text>
</comment>
<evidence type="ECO:0000259" key="13">
    <source>
        <dbReference type="PROSITE" id="PS51851"/>
    </source>
</evidence>
<dbReference type="PROSITE" id="PS51851">
    <property type="entry name" value="KARI_C"/>
    <property type="match status" value="2"/>
</dbReference>
<feature type="domain" description="KARI C-terminal knotted" evidence="13">
    <location>
        <begin position="209"/>
        <end position="353"/>
    </location>
</feature>
<dbReference type="GO" id="GO:0000287">
    <property type="term" value="F:magnesium ion binding"/>
    <property type="evidence" value="ECO:0007669"/>
    <property type="project" value="UniProtKB-UniRule"/>
</dbReference>
<evidence type="ECO:0000256" key="5">
    <source>
        <dbReference type="ARBA" id="ARBA00022723"/>
    </source>
</evidence>